<keyword evidence="3" id="KW-0004">4Fe-4S</keyword>
<sequence length="543" mass="58644">MATVKVKVDGREVVVEKGTNLIEAGKKAGVLVPSFCYHPGLPVVGVCRICLCEVEGRPKLVAGCATPVEEGMHVITRSAKVRDARRAVMELLLIHHPLDCPMCDKGGECTLQDYTIMMGPAASRFEFEKTTWPEEDVGGKLILNKNRCILCLRCVNLCREVAGEDEIAVLGRGEETYIGTVAGRKITNELAGNIADICPVGALTSTDFRFRARPWELQPVPSVCTLCSKGCNTNVGYHPRRNEVVRITARENMDVNQWWICDRGRGGFHPVHDPKRLTAPAGRNGTPGAAATTWQDAITAIALKLRAILAQHGEGSVGIVGSAELTNEECFLTRSIFRDSLGIANLDFPARPQPPVVYKQFTIEGDQNPNTRGARAIGIAPGPQGLGLADMMRAAAEGGIRALIFLRGGPLERFGDPTVVARAIGQVELLVVVDSHPSPVSERAHWVLPGVSFAEREGTYTNSKGRVQRAPKVFTLRGDTREDWRILQDLGRALGVWTMESLGPDQIFQRLALAHPAFGGLDYTVLGELGAPLAAATADVAVG</sequence>
<dbReference type="SUPFAM" id="SSF54292">
    <property type="entry name" value="2Fe-2S ferredoxin-like"/>
    <property type="match status" value="1"/>
</dbReference>
<dbReference type="Proteomes" id="UP000317691">
    <property type="component" value="Unassembled WGS sequence"/>
</dbReference>
<dbReference type="GO" id="GO:0051539">
    <property type="term" value="F:4 iron, 4 sulfur cluster binding"/>
    <property type="evidence" value="ECO:0007669"/>
    <property type="project" value="UniProtKB-KW"/>
</dbReference>
<evidence type="ECO:0000256" key="10">
    <source>
        <dbReference type="ARBA" id="ARBA00023027"/>
    </source>
</evidence>
<dbReference type="InterPro" id="IPR036010">
    <property type="entry name" value="2Fe-2S_ferredoxin-like_sf"/>
</dbReference>
<dbReference type="CDD" id="cd00207">
    <property type="entry name" value="fer2"/>
    <property type="match status" value="1"/>
</dbReference>
<dbReference type="Pfam" id="PF00384">
    <property type="entry name" value="Molybdopterin"/>
    <property type="match status" value="1"/>
</dbReference>
<feature type="domain" description="2Fe-2S ferredoxin-type" evidence="12">
    <location>
        <begin position="2"/>
        <end position="80"/>
    </location>
</feature>
<evidence type="ECO:0000256" key="5">
    <source>
        <dbReference type="ARBA" id="ARBA00022719"/>
    </source>
</evidence>
<dbReference type="PROSITE" id="PS51839">
    <property type="entry name" value="4FE4S_HC3"/>
    <property type="match status" value="1"/>
</dbReference>
<evidence type="ECO:0000256" key="4">
    <source>
        <dbReference type="ARBA" id="ARBA00022714"/>
    </source>
</evidence>
<dbReference type="Gene3D" id="3.10.20.740">
    <property type="match status" value="1"/>
</dbReference>
<reference evidence="16 17" key="1">
    <citation type="journal article" date="2019" name="Nat. Microbiol.">
        <title>Mediterranean grassland soil C-N compound turnover is dependent on rainfall and depth, and is mediated by genomically divergent microorganisms.</title>
        <authorList>
            <person name="Diamond S."/>
            <person name="Andeer P.F."/>
            <person name="Li Z."/>
            <person name="Crits-Christoph A."/>
            <person name="Burstein D."/>
            <person name="Anantharaman K."/>
            <person name="Lane K.R."/>
            <person name="Thomas B.C."/>
            <person name="Pan C."/>
            <person name="Northen T.R."/>
            <person name="Banfield J.F."/>
        </authorList>
    </citation>
    <scope>NUCLEOTIDE SEQUENCE [LARGE SCALE GENOMIC DNA]</scope>
    <source>
        <strain evidence="16">WS_9</strain>
    </source>
</reference>
<evidence type="ECO:0000256" key="6">
    <source>
        <dbReference type="ARBA" id="ARBA00022723"/>
    </source>
</evidence>
<dbReference type="Pfam" id="PF10588">
    <property type="entry name" value="NADH-G_4Fe-4S_3"/>
    <property type="match status" value="1"/>
</dbReference>
<dbReference type="Pfam" id="PF22117">
    <property type="entry name" value="Fer4_Nqo3"/>
    <property type="match status" value="1"/>
</dbReference>
<protein>
    <submittedName>
        <fullName evidence="16">2Fe-2S iron-sulfur cluster binding domain-containing protein</fullName>
    </submittedName>
</protein>
<comment type="caution">
    <text evidence="16">The sequence shown here is derived from an EMBL/GenBank/DDBJ whole genome shotgun (WGS) entry which is preliminary data.</text>
</comment>
<dbReference type="InterPro" id="IPR006656">
    <property type="entry name" value="Mopterin_OxRdtase"/>
</dbReference>
<dbReference type="InterPro" id="IPR017896">
    <property type="entry name" value="4Fe4S_Fe-S-bd"/>
</dbReference>
<dbReference type="SUPFAM" id="SSF53706">
    <property type="entry name" value="Formate dehydrogenase/DMSO reductase, domains 1-3"/>
    <property type="match status" value="1"/>
</dbReference>
<dbReference type="Gene3D" id="3.40.50.740">
    <property type="match status" value="1"/>
</dbReference>
<dbReference type="GO" id="GO:0008137">
    <property type="term" value="F:NADH dehydrogenase (ubiquinone) activity"/>
    <property type="evidence" value="ECO:0007669"/>
    <property type="project" value="InterPro"/>
</dbReference>
<dbReference type="Pfam" id="PF04879">
    <property type="entry name" value="Molybdop_Fe4S4"/>
    <property type="match status" value="1"/>
</dbReference>
<dbReference type="InterPro" id="IPR050123">
    <property type="entry name" value="Prok_molybdopt-oxidoreductase"/>
</dbReference>
<evidence type="ECO:0000259" key="13">
    <source>
        <dbReference type="PROSITE" id="PS51379"/>
    </source>
</evidence>
<keyword evidence="6" id="KW-0479">Metal-binding</keyword>
<evidence type="ECO:0000259" key="12">
    <source>
        <dbReference type="PROSITE" id="PS51085"/>
    </source>
</evidence>
<dbReference type="GO" id="GO:0042773">
    <property type="term" value="P:ATP synthesis coupled electron transport"/>
    <property type="evidence" value="ECO:0007669"/>
    <property type="project" value="InterPro"/>
</dbReference>
<evidence type="ECO:0000256" key="3">
    <source>
        <dbReference type="ARBA" id="ARBA00022485"/>
    </source>
</evidence>
<dbReference type="PROSITE" id="PS51669">
    <property type="entry name" value="4FE4S_MOW_BIS_MGD"/>
    <property type="match status" value="1"/>
</dbReference>
<dbReference type="InterPro" id="IPR001041">
    <property type="entry name" value="2Fe-2S_ferredoxin-type"/>
</dbReference>
<dbReference type="FunFam" id="3.30.70.20:FF:000002">
    <property type="entry name" value="NADH-ubiquinone oxidoreductase 75 kDa subunit"/>
    <property type="match status" value="1"/>
</dbReference>
<keyword evidence="8" id="KW-0408">Iron</keyword>
<name>A0A538TM52_UNCEI</name>
<keyword evidence="7" id="KW-1278">Translocase</keyword>
<comment type="cofactor">
    <cofactor evidence="1">
        <name>[4Fe-4S] cluster</name>
        <dbReference type="ChEBI" id="CHEBI:49883"/>
    </cofactor>
</comment>
<dbReference type="Gene3D" id="2.20.25.90">
    <property type="entry name" value="ADC-like domains"/>
    <property type="match status" value="1"/>
</dbReference>
<dbReference type="FunFam" id="3.10.20.740:FF:000001">
    <property type="entry name" value="NADH-quinone oxidoreductase subunit G"/>
    <property type="match status" value="1"/>
</dbReference>
<feature type="domain" description="4Fe-4S His(Cys)3-ligated-type" evidence="15">
    <location>
        <begin position="80"/>
        <end position="119"/>
    </location>
</feature>
<dbReference type="SUPFAM" id="SSF54862">
    <property type="entry name" value="4Fe-4S ferredoxins"/>
    <property type="match status" value="1"/>
</dbReference>
<dbReference type="PROSITE" id="PS00643">
    <property type="entry name" value="COMPLEX1_75K_3"/>
    <property type="match status" value="1"/>
</dbReference>
<comment type="similarity">
    <text evidence="2">Belongs to the complex I 75 kDa subunit family.</text>
</comment>
<evidence type="ECO:0000313" key="16">
    <source>
        <dbReference type="EMBL" id="TMQ64706.1"/>
    </source>
</evidence>
<dbReference type="InterPro" id="IPR019574">
    <property type="entry name" value="NADH_UbQ_OxRdtase_Gsu_4Fe4S-bd"/>
</dbReference>
<evidence type="ECO:0000256" key="7">
    <source>
        <dbReference type="ARBA" id="ARBA00022967"/>
    </source>
</evidence>
<feature type="domain" description="4Fe-4S Mo/W bis-MGD-type" evidence="14">
    <location>
        <begin position="217"/>
        <end position="275"/>
    </location>
</feature>
<dbReference type="SMART" id="SM00926">
    <property type="entry name" value="Molybdop_Fe4S4"/>
    <property type="match status" value="1"/>
</dbReference>
<dbReference type="GO" id="GO:0048038">
    <property type="term" value="F:quinone binding"/>
    <property type="evidence" value="ECO:0007669"/>
    <property type="project" value="UniProtKB-KW"/>
</dbReference>
<evidence type="ECO:0000259" key="15">
    <source>
        <dbReference type="PROSITE" id="PS51839"/>
    </source>
</evidence>
<evidence type="ECO:0000256" key="11">
    <source>
        <dbReference type="ARBA" id="ARBA00034078"/>
    </source>
</evidence>
<dbReference type="PROSITE" id="PS00641">
    <property type="entry name" value="COMPLEX1_75K_1"/>
    <property type="match status" value="1"/>
</dbReference>
<dbReference type="SMART" id="SM00929">
    <property type="entry name" value="NADH-G_4Fe-4S_3"/>
    <property type="match status" value="1"/>
</dbReference>
<dbReference type="AlphaFoldDB" id="A0A538TM52"/>
<evidence type="ECO:0000313" key="17">
    <source>
        <dbReference type="Proteomes" id="UP000317691"/>
    </source>
</evidence>
<evidence type="ECO:0000259" key="14">
    <source>
        <dbReference type="PROSITE" id="PS51669"/>
    </source>
</evidence>
<keyword evidence="10" id="KW-0520">NAD</keyword>
<feature type="domain" description="4Fe-4S ferredoxin-type" evidence="13">
    <location>
        <begin position="139"/>
        <end position="168"/>
    </location>
</feature>
<evidence type="ECO:0000256" key="8">
    <source>
        <dbReference type="ARBA" id="ARBA00023004"/>
    </source>
</evidence>
<dbReference type="EMBL" id="VBOZ01000017">
    <property type="protein sequence ID" value="TMQ64706.1"/>
    <property type="molecule type" value="Genomic_DNA"/>
</dbReference>
<evidence type="ECO:0000256" key="2">
    <source>
        <dbReference type="ARBA" id="ARBA00005404"/>
    </source>
</evidence>
<dbReference type="GO" id="GO:0016020">
    <property type="term" value="C:membrane"/>
    <property type="evidence" value="ECO:0007669"/>
    <property type="project" value="InterPro"/>
</dbReference>
<dbReference type="GO" id="GO:0046872">
    <property type="term" value="F:metal ion binding"/>
    <property type="evidence" value="ECO:0007669"/>
    <property type="project" value="UniProtKB-KW"/>
</dbReference>
<keyword evidence="5" id="KW-0874">Quinone</keyword>
<keyword evidence="9" id="KW-0411">Iron-sulfur</keyword>
<dbReference type="GO" id="GO:0051537">
    <property type="term" value="F:2 iron, 2 sulfur cluster binding"/>
    <property type="evidence" value="ECO:0007669"/>
    <property type="project" value="UniProtKB-KW"/>
</dbReference>
<dbReference type="PROSITE" id="PS51379">
    <property type="entry name" value="4FE4S_FER_2"/>
    <property type="match status" value="1"/>
</dbReference>
<dbReference type="InterPro" id="IPR006963">
    <property type="entry name" value="Mopterin_OxRdtase_4Fe-4S_dom"/>
</dbReference>
<proteinExistence type="inferred from homology"/>
<dbReference type="CDD" id="cd00368">
    <property type="entry name" value="Molybdopterin-Binding"/>
    <property type="match status" value="1"/>
</dbReference>
<comment type="cofactor">
    <cofactor evidence="11">
        <name>[2Fe-2S] cluster</name>
        <dbReference type="ChEBI" id="CHEBI:190135"/>
    </cofactor>
</comment>
<dbReference type="PROSITE" id="PS51085">
    <property type="entry name" value="2FE2S_FER_2"/>
    <property type="match status" value="1"/>
</dbReference>
<organism evidence="16 17">
    <name type="scientific">Eiseniibacteriota bacterium</name>
    <dbReference type="NCBI Taxonomy" id="2212470"/>
    <lineage>
        <taxon>Bacteria</taxon>
        <taxon>Candidatus Eiseniibacteriota</taxon>
    </lineage>
</organism>
<accession>A0A538TM52</accession>
<dbReference type="PANTHER" id="PTHR43105:SF10">
    <property type="entry name" value="NADH-QUINONE OXIDOREDUCTASE SUBUNIT G"/>
    <property type="match status" value="1"/>
</dbReference>
<dbReference type="InterPro" id="IPR000283">
    <property type="entry name" value="NADH_UbQ_OxRdtase_75kDa_su_CS"/>
</dbReference>
<dbReference type="GO" id="GO:0003954">
    <property type="term" value="F:NADH dehydrogenase activity"/>
    <property type="evidence" value="ECO:0007669"/>
    <property type="project" value="TreeGrafter"/>
</dbReference>
<dbReference type="Pfam" id="PF13510">
    <property type="entry name" value="Fer2_4"/>
    <property type="match status" value="1"/>
</dbReference>
<gene>
    <name evidence="16" type="ORF">E6K79_06620</name>
</gene>
<evidence type="ECO:0000256" key="1">
    <source>
        <dbReference type="ARBA" id="ARBA00001966"/>
    </source>
</evidence>
<dbReference type="PROSITE" id="PS00642">
    <property type="entry name" value="COMPLEX1_75K_2"/>
    <property type="match status" value="1"/>
</dbReference>
<dbReference type="Gene3D" id="3.30.70.20">
    <property type="match status" value="1"/>
</dbReference>
<dbReference type="PANTHER" id="PTHR43105">
    <property type="entry name" value="RESPIRATORY NITRATE REDUCTASE"/>
    <property type="match status" value="1"/>
</dbReference>
<dbReference type="InterPro" id="IPR054351">
    <property type="entry name" value="NADH_UbQ_OxRdtase_ferredoxin"/>
</dbReference>
<keyword evidence="4" id="KW-0001">2Fe-2S</keyword>
<evidence type="ECO:0000256" key="9">
    <source>
        <dbReference type="ARBA" id="ARBA00023014"/>
    </source>
</evidence>